<dbReference type="GeneID" id="92841166"/>
<keyword evidence="2" id="KW-1185">Reference proteome</keyword>
<evidence type="ECO:0000313" key="1">
    <source>
        <dbReference type="EMBL" id="ERI07278.1"/>
    </source>
</evidence>
<dbReference type="eggNOG" id="ENOG503437B">
    <property type="taxonomic scope" value="Bacteria"/>
</dbReference>
<dbReference type="AlphaFoldDB" id="U1WYG4"/>
<dbReference type="RefSeq" id="WP_021624069.1">
    <property type="nucleotide sequence ID" value="NZ_KE952892.1"/>
</dbReference>
<reference evidence="1 2" key="1">
    <citation type="submission" date="2013-08" db="EMBL/GenBank/DDBJ databases">
        <authorList>
            <person name="Weinstock G."/>
            <person name="Sodergren E."/>
            <person name="Wylie T."/>
            <person name="Fulton L."/>
            <person name="Fulton R."/>
            <person name="Fronick C."/>
            <person name="O'Laughlin M."/>
            <person name="Godfrey J."/>
            <person name="Miner T."/>
            <person name="Herter B."/>
            <person name="Appelbaum E."/>
            <person name="Cordes M."/>
            <person name="Lek S."/>
            <person name="Wollam A."/>
            <person name="Pepin K.H."/>
            <person name="Palsikar V.B."/>
            <person name="Mitreva M."/>
            <person name="Wilson R.K."/>
        </authorList>
    </citation>
    <scope>NUCLEOTIDE SEQUENCE [LARGE SCALE GENOMIC DNA]</scope>
    <source>
        <strain evidence="1 2">ATCC 12856</strain>
    </source>
</reference>
<gene>
    <name evidence="1" type="ORF">HMPREF0083_04653</name>
</gene>
<evidence type="ECO:0000313" key="2">
    <source>
        <dbReference type="Proteomes" id="UP000016511"/>
    </source>
</evidence>
<dbReference type="HOGENOM" id="CLU_2476592_0_0_9"/>
<organism evidence="1 2">
    <name type="scientific">Aneurinibacillus aneurinilyticus ATCC 12856</name>
    <dbReference type="NCBI Taxonomy" id="649747"/>
    <lineage>
        <taxon>Bacteria</taxon>
        <taxon>Bacillati</taxon>
        <taxon>Bacillota</taxon>
        <taxon>Bacilli</taxon>
        <taxon>Bacillales</taxon>
        <taxon>Paenibacillaceae</taxon>
        <taxon>Aneurinibacillus group</taxon>
        <taxon>Aneurinibacillus</taxon>
    </lineage>
</organism>
<name>U1WYG4_ANEAE</name>
<dbReference type="PATRIC" id="fig|649747.3.peg.4190"/>
<dbReference type="STRING" id="649747.HMPREF0083_04653"/>
<protein>
    <submittedName>
        <fullName evidence="1">Uncharacterized protein</fullName>
    </submittedName>
</protein>
<dbReference type="EMBL" id="AWSJ01000285">
    <property type="protein sequence ID" value="ERI07278.1"/>
    <property type="molecule type" value="Genomic_DNA"/>
</dbReference>
<comment type="caution">
    <text evidence="1">The sequence shown here is derived from an EMBL/GenBank/DDBJ whole genome shotgun (WGS) entry which is preliminary data.</text>
</comment>
<dbReference type="Proteomes" id="UP000016511">
    <property type="component" value="Unassembled WGS sequence"/>
</dbReference>
<sequence>MEDLRAFAIGPDRYTVVVGYDEKSVVEWFKKEAGISEEEFKEYDVSEYPMDKKVQLEGCPDKPSFVTTTREWMKDVTKFPAIAFWTE</sequence>
<accession>U1WYG4</accession>
<proteinExistence type="predicted"/>